<dbReference type="InterPro" id="IPR036388">
    <property type="entry name" value="WH-like_DNA-bd_sf"/>
</dbReference>
<dbReference type="PANTHER" id="PTHR32552:SF81">
    <property type="entry name" value="TONB-DEPENDENT OUTER MEMBRANE RECEPTOR"/>
    <property type="match status" value="1"/>
</dbReference>
<dbReference type="Proteomes" id="UP001222770">
    <property type="component" value="Unassembled WGS sequence"/>
</dbReference>
<keyword evidence="2" id="KW-0813">Transport</keyword>
<evidence type="ECO:0000256" key="2">
    <source>
        <dbReference type="ARBA" id="ARBA00022448"/>
    </source>
</evidence>
<protein>
    <submittedName>
        <fullName evidence="15">TonB-dependent receptor</fullName>
    </submittedName>
</protein>
<evidence type="ECO:0000256" key="9">
    <source>
        <dbReference type="ARBA" id="ARBA00023077"/>
    </source>
</evidence>
<dbReference type="PANTHER" id="PTHR32552">
    <property type="entry name" value="FERRICHROME IRON RECEPTOR-RELATED"/>
    <property type="match status" value="1"/>
</dbReference>
<keyword evidence="9" id="KW-0798">TonB box</keyword>
<keyword evidence="3" id="KW-1134">Transmembrane beta strand</keyword>
<evidence type="ECO:0000313" key="16">
    <source>
        <dbReference type="Proteomes" id="UP001222770"/>
    </source>
</evidence>
<evidence type="ECO:0000313" key="15">
    <source>
        <dbReference type="EMBL" id="MDF8333479.1"/>
    </source>
</evidence>
<keyword evidence="6" id="KW-0408">Iron</keyword>
<dbReference type="EMBL" id="JAROCY010000008">
    <property type="protein sequence ID" value="MDF8333479.1"/>
    <property type="molecule type" value="Genomic_DNA"/>
</dbReference>
<comment type="caution">
    <text evidence="15">The sequence shown here is derived from an EMBL/GenBank/DDBJ whole genome shotgun (WGS) entry which is preliminary data.</text>
</comment>
<proteinExistence type="predicted"/>
<evidence type="ECO:0000256" key="8">
    <source>
        <dbReference type="ARBA" id="ARBA00023065"/>
    </source>
</evidence>
<evidence type="ECO:0000256" key="13">
    <source>
        <dbReference type="ARBA" id="ARBA00023237"/>
    </source>
</evidence>
<keyword evidence="4" id="KW-0410">Iron transport</keyword>
<keyword evidence="11" id="KW-0472">Membrane</keyword>
<dbReference type="PROSITE" id="PS50949">
    <property type="entry name" value="HTH_GNTR"/>
    <property type="match status" value="1"/>
</dbReference>
<evidence type="ECO:0000256" key="10">
    <source>
        <dbReference type="ARBA" id="ARBA00023125"/>
    </source>
</evidence>
<dbReference type="InterPro" id="IPR039426">
    <property type="entry name" value="TonB-dep_rcpt-like"/>
</dbReference>
<dbReference type="InterPro" id="IPR000531">
    <property type="entry name" value="Beta-barrel_TonB"/>
</dbReference>
<keyword evidence="8" id="KW-0406">Ion transport</keyword>
<evidence type="ECO:0000256" key="12">
    <source>
        <dbReference type="ARBA" id="ARBA00023163"/>
    </source>
</evidence>
<dbReference type="InterPro" id="IPR036390">
    <property type="entry name" value="WH_DNA-bd_sf"/>
</dbReference>
<keyword evidence="15" id="KW-0675">Receptor</keyword>
<gene>
    <name evidence="15" type="ORF">POM99_09725</name>
</gene>
<dbReference type="RefSeq" id="WP_277277233.1">
    <property type="nucleotide sequence ID" value="NZ_JAROCY010000008.1"/>
</dbReference>
<evidence type="ECO:0000256" key="6">
    <source>
        <dbReference type="ARBA" id="ARBA00023004"/>
    </source>
</evidence>
<evidence type="ECO:0000256" key="1">
    <source>
        <dbReference type="ARBA" id="ARBA00004571"/>
    </source>
</evidence>
<comment type="subcellular location">
    <subcellularLocation>
        <location evidence="1">Cell outer membrane</location>
        <topology evidence="1">Multi-pass membrane protein</topology>
    </subcellularLocation>
</comment>
<evidence type="ECO:0000259" key="14">
    <source>
        <dbReference type="PROSITE" id="PS50949"/>
    </source>
</evidence>
<keyword evidence="7" id="KW-0805">Transcription regulation</keyword>
<evidence type="ECO:0000256" key="5">
    <source>
        <dbReference type="ARBA" id="ARBA00022692"/>
    </source>
</evidence>
<name>A0ABT6CHS4_9SPHN</name>
<dbReference type="CDD" id="cd07377">
    <property type="entry name" value="WHTH_GntR"/>
    <property type="match status" value="1"/>
</dbReference>
<dbReference type="SUPFAM" id="SSF56935">
    <property type="entry name" value="Porins"/>
    <property type="match status" value="1"/>
</dbReference>
<reference evidence="15 16" key="1">
    <citation type="submission" date="2023-03" db="EMBL/GenBank/DDBJ databases">
        <title>Novosphingobium cyanobacteriorum sp. nov., isolated from a eutrophic reservoir during the Microcystis bloom period.</title>
        <authorList>
            <person name="Kang M."/>
            <person name="Le V."/>
            <person name="Ko S.-R."/>
            <person name="Lee S.-A."/>
            <person name="Ahn C.-Y."/>
        </authorList>
    </citation>
    <scope>NUCLEOTIDE SEQUENCE [LARGE SCALE GENOMIC DNA]</scope>
    <source>
        <strain evidence="15 16">HBC54</strain>
    </source>
</reference>
<dbReference type="InterPro" id="IPR036942">
    <property type="entry name" value="Beta-barrel_TonB_sf"/>
</dbReference>
<dbReference type="Pfam" id="PF00593">
    <property type="entry name" value="TonB_dep_Rec_b-barrel"/>
    <property type="match status" value="1"/>
</dbReference>
<dbReference type="PRINTS" id="PR00035">
    <property type="entry name" value="HTHGNTR"/>
</dbReference>
<keyword evidence="12" id="KW-0804">Transcription</keyword>
<keyword evidence="13" id="KW-0998">Cell outer membrane</keyword>
<feature type="domain" description="HTH gntR-type" evidence="14">
    <location>
        <begin position="23"/>
        <end position="91"/>
    </location>
</feature>
<evidence type="ECO:0000256" key="7">
    <source>
        <dbReference type="ARBA" id="ARBA00023015"/>
    </source>
</evidence>
<organism evidence="15 16">
    <name type="scientific">Novosphingobium cyanobacteriorum</name>
    <dbReference type="NCBI Taxonomy" id="3024215"/>
    <lineage>
        <taxon>Bacteria</taxon>
        <taxon>Pseudomonadati</taxon>
        <taxon>Pseudomonadota</taxon>
        <taxon>Alphaproteobacteria</taxon>
        <taxon>Sphingomonadales</taxon>
        <taxon>Sphingomonadaceae</taxon>
        <taxon>Novosphingobium</taxon>
    </lineage>
</organism>
<dbReference type="SMART" id="SM00345">
    <property type="entry name" value="HTH_GNTR"/>
    <property type="match status" value="1"/>
</dbReference>
<dbReference type="Gene3D" id="2.40.170.20">
    <property type="entry name" value="TonB-dependent receptor, beta-barrel domain"/>
    <property type="match status" value="1"/>
</dbReference>
<evidence type="ECO:0000256" key="11">
    <source>
        <dbReference type="ARBA" id="ARBA00023136"/>
    </source>
</evidence>
<sequence length="516" mass="56573">MTLSAVDLLQERWAAGAAMRQAATLQRSLYDCLRKAVLDGGLPPSTRLPASRDLAQALNLSRNTVKAAFEQLVAEGYLRAATGSGTYVCDVLPEEVLWASSEKSAGRPEQDWPTPEIKLSKRGSQVLERTWTLGSQWALNSPAGSRHKWVAGAALVKNDTSVREAIQVNFSSFGGATLSNETPAETLAGSAPYLEPVRQDAIDLGLFGQVDWALTDKLTLTTGLRGSWYRKKFVASLEFPGFSFGETPTEVSQSNLSFRAGLNYKVDPDNMVYASISQGVKSGGFSVQFILNPNQLPGAKQERLIAYEVGYKGKLARGLNLNLASFYYDYHDLQSLTQVFVNGVFTQRFSNIGNARVFGAEGDITWMPVRGLTLRGGATYLDTRITRSGDINGDGTANDFTGNKLQSAPEWSANYLARYDIPLSGDLDLSLQYDGSYTGNNWRSIDNNPFNYTEGSLLHNATIGLTGPNAGWALSAWIKNISDTRTMAWQFNFGGNMRRSYIPPRTFGATVEFKFR</sequence>
<dbReference type="Pfam" id="PF00392">
    <property type="entry name" value="GntR"/>
    <property type="match status" value="1"/>
</dbReference>
<keyword evidence="10" id="KW-0238">DNA-binding</keyword>
<dbReference type="Gene3D" id="1.10.10.10">
    <property type="entry name" value="Winged helix-like DNA-binding domain superfamily/Winged helix DNA-binding domain"/>
    <property type="match status" value="1"/>
</dbReference>
<dbReference type="SUPFAM" id="SSF46785">
    <property type="entry name" value="Winged helix' DNA-binding domain"/>
    <property type="match status" value="1"/>
</dbReference>
<keyword evidence="16" id="KW-1185">Reference proteome</keyword>
<accession>A0ABT6CHS4</accession>
<evidence type="ECO:0000256" key="4">
    <source>
        <dbReference type="ARBA" id="ARBA00022496"/>
    </source>
</evidence>
<keyword evidence="5" id="KW-0812">Transmembrane</keyword>
<evidence type="ECO:0000256" key="3">
    <source>
        <dbReference type="ARBA" id="ARBA00022452"/>
    </source>
</evidence>
<dbReference type="InterPro" id="IPR000524">
    <property type="entry name" value="Tscrpt_reg_HTH_GntR"/>
</dbReference>